<dbReference type="PRINTS" id="PR00081">
    <property type="entry name" value="GDHRDH"/>
</dbReference>
<accession>A0ABZ2EGG4</accession>
<keyword evidence="5" id="KW-1185">Reference proteome</keyword>
<dbReference type="EMBL" id="CP144143">
    <property type="protein sequence ID" value="WWC82476.1"/>
    <property type="molecule type" value="Genomic_DNA"/>
</dbReference>
<dbReference type="RefSeq" id="WP_409966292.1">
    <property type="nucleotide sequence ID" value="NZ_CP144143.1"/>
</dbReference>
<dbReference type="SUPFAM" id="SSF51735">
    <property type="entry name" value="NAD(P)-binding Rossmann-fold domains"/>
    <property type="match status" value="1"/>
</dbReference>
<dbReference type="Gene3D" id="3.40.50.720">
    <property type="entry name" value="NAD(P)-binding Rossmann-like Domain"/>
    <property type="match status" value="1"/>
</dbReference>
<proteinExistence type="inferred from homology"/>
<dbReference type="InterPro" id="IPR020904">
    <property type="entry name" value="Sc_DH/Rdtase_CS"/>
</dbReference>
<dbReference type="CDD" id="cd05233">
    <property type="entry name" value="SDR_c"/>
    <property type="match status" value="1"/>
</dbReference>
<dbReference type="PRINTS" id="PR00080">
    <property type="entry name" value="SDRFAMILY"/>
</dbReference>
<dbReference type="PIRSF" id="PIRSF000126">
    <property type="entry name" value="11-beta-HSD1"/>
    <property type="match status" value="1"/>
</dbReference>
<evidence type="ECO:0000313" key="4">
    <source>
        <dbReference type="EMBL" id="WWC82476.1"/>
    </source>
</evidence>
<comment type="similarity">
    <text evidence="1 3">Belongs to the short-chain dehydrogenases/reductases (SDR) family.</text>
</comment>
<dbReference type="InterPro" id="IPR036291">
    <property type="entry name" value="NAD(P)-bd_dom_sf"/>
</dbReference>
<evidence type="ECO:0000313" key="5">
    <source>
        <dbReference type="Proteomes" id="UP001321305"/>
    </source>
</evidence>
<dbReference type="InterPro" id="IPR002347">
    <property type="entry name" value="SDR_fam"/>
</dbReference>
<keyword evidence="2 4" id="KW-0560">Oxidoreductase</keyword>
<dbReference type="PROSITE" id="PS00061">
    <property type="entry name" value="ADH_SHORT"/>
    <property type="match status" value="1"/>
</dbReference>
<sequence length="273" mass="30248">MSYALVTGAAKGIGAAIAIELAKLKKGLILVDVDERSLHEVAQYIQDKYYVDVFPIVQDLSQPDAAQQIFEKTKWYHLYLNIVVNNAGFGLNTPFTEGSLDDQLNIIDVNVKAQLRIVHTFVPVLKRFSESYLLNVGSTTCYQSVPYLSVYAASKAFVRSFTRSLRYELKDSTVSVSCLIPGPTDTAFVERAGMKTHTLKTAAKFNMTPQEVAQVAVKGLFKGKAEIVPGFINKLNAVVTKFVPPRIVEHVAAQIYKPRPGEQEDKKAVALQY</sequence>
<dbReference type="PANTHER" id="PTHR42901:SF1">
    <property type="entry name" value="ALCOHOL DEHYDROGENASE"/>
    <property type="match status" value="1"/>
</dbReference>
<evidence type="ECO:0000256" key="1">
    <source>
        <dbReference type="ARBA" id="ARBA00006484"/>
    </source>
</evidence>
<name>A0ABZ2EGG4_9BACT</name>
<protein>
    <submittedName>
        <fullName evidence="4">Oxidoreductase</fullName>
        <ecNumber evidence="4">1.-.-.-</ecNumber>
    </submittedName>
</protein>
<gene>
    <name evidence="4" type="ORF">PIECOFPK_00180</name>
</gene>
<evidence type="ECO:0000256" key="3">
    <source>
        <dbReference type="RuleBase" id="RU000363"/>
    </source>
</evidence>
<evidence type="ECO:0000256" key="2">
    <source>
        <dbReference type="ARBA" id="ARBA00023002"/>
    </source>
</evidence>
<dbReference type="PANTHER" id="PTHR42901">
    <property type="entry name" value="ALCOHOL DEHYDROGENASE"/>
    <property type="match status" value="1"/>
</dbReference>
<dbReference type="EC" id="1.-.-.-" evidence="4"/>
<organism evidence="4 5">
    <name type="scientific">Mycovorax composti</name>
    <dbReference type="NCBI Taxonomy" id="2962693"/>
    <lineage>
        <taxon>Bacteria</taxon>
        <taxon>Pseudomonadati</taxon>
        <taxon>Bacteroidota</taxon>
        <taxon>Chitinophagia</taxon>
        <taxon>Chitinophagales</taxon>
        <taxon>Chitinophagaceae</taxon>
        <taxon>Mycovorax</taxon>
    </lineage>
</organism>
<reference evidence="5" key="1">
    <citation type="submission" date="2024-01" db="EMBL/GenBank/DDBJ databases">
        <title>Mycovorax composti gen. nov. sp. nov., a member of the family Chitinophagaceae isolated from button mushroom compost.</title>
        <authorList>
            <person name="Thai M."/>
            <person name="Bell T.L."/>
            <person name="Kertesz M.A."/>
        </authorList>
    </citation>
    <scope>NUCLEOTIDE SEQUENCE [LARGE SCALE GENOMIC DNA]</scope>
    <source>
        <strain evidence="5">C216</strain>
    </source>
</reference>
<dbReference type="GO" id="GO:0016491">
    <property type="term" value="F:oxidoreductase activity"/>
    <property type="evidence" value="ECO:0007669"/>
    <property type="project" value="UniProtKB-KW"/>
</dbReference>
<dbReference type="Pfam" id="PF00106">
    <property type="entry name" value="adh_short"/>
    <property type="match status" value="1"/>
</dbReference>
<dbReference type="Proteomes" id="UP001321305">
    <property type="component" value="Chromosome"/>
</dbReference>